<comment type="caution">
    <text evidence="1">The sequence shown here is derived from an EMBL/GenBank/DDBJ whole genome shotgun (WGS) entry which is preliminary data.</text>
</comment>
<keyword evidence="2" id="KW-1185">Reference proteome</keyword>
<dbReference type="AlphaFoldDB" id="A0A8X7UVM2"/>
<sequence>MDGADHGQPRIVKYGMKLHTPNFNRNDLVSSEDVEVPSRANEKLLDEKRNREAAACVGCCLTARTVSIGGIGLDDIQHLSDANFLLIHSPNSFQKKKQLKLPKKKNRRQIVHNPKENTRVWRHLEGEYRRNC</sequence>
<name>A0A8X7UVM2_BRACI</name>
<gene>
    <name evidence="1" type="ORF">Bca52824_039093</name>
</gene>
<organism evidence="1 2">
    <name type="scientific">Brassica carinata</name>
    <name type="common">Ethiopian mustard</name>
    <name type="synonym">Abyssinian cabbage</name>
    <dbReference type="NCBI Taxonomy" id="52824"/>
    <lineage>
        <taxon>Eukaryota</taxon>
        <taxon>Viridiplantae</taxon>
        <taxon>Streptophyta</taxon>
        <taxon>Embryophyta</taxon>
        <taxon>Tracheophyta</taxon>
        <taxon>Spermatophyta</taxon>
        <taxon>Magnoliopsida</taxon>
        <taxon>eudicotyledons</taxon>
        <taxon>Gunneridae</taxon>
        <taxon>Pentapetalae</taxon>
        <taxon>rosids</taxon>
        <taxon>malvids</taxon>
        <taxon>Brassicales</taxon>
        <taxon>Brassicaceae</taxon>
        <taxon>Brassiceae</taxon>
        <taxon>Brassica</taxon>
    </lineage>
</organism>
<dbReference type="Proteomes" id="UP000886595">
    <property type="component" value="Unassembled WGS sequence"/>
</dbReference>
<evidence type="ECO:0000313" key="1">
    <source>
        <dbReference type="EMBL" id="KAG2292424.1"/>
    </source>
</evidence>
<dbReference type="EMBL" id="JAAMPC010000009">
    <property type="protein sequence ID" value="KAG2292424.1"/>
    <property type="molecule type" value="Genomic_DNA"/>
</dbReference>
<accession>A0A8X7UVM2</accession>
<reference evidence="1 2" key="1">
    <citation type="submission" date="2020-02" db="EMBL/GenBank/DDBJ databases">
        <authorList>
            <person name="Ma Q."/>
            <person name="Huang Y."/>
            <person name="Song X."/>
            <person name="Pei D."/>
        </authorList>
    </citation>
    <scope>NUCLEOTIDE SEQUENCE [LARGE SCALE GENOMIC DNA]</scope>
    <source>
        <strain evidence="1">Sxm20200214</strain>
        <tissue evidence="1">Leaf</tissue>
    </source>
</reference>
<protein>
    <submittedName>
        <fullName evidence="1">Uncharacterized protein</fullName>
    </submittedName>
</protein>
<proteinExistence type="predicted"/>
<evidence type="ECO:0000313" key="2">
    <source>
        <dbReference type="Proteomes" id="UP000886595"/>
    </source>
</evidence>